<protein>
    <recommendedName>
        <fullName evidence="2">histidine kinase</fullName>
        <ecNumber evidence="2">2.7.13.3</ecNumber>
    </recommendedName>
</protein>
<dbReference type="SMART" id="SM00388">
    <property type="entry name" value="HisKA"/>
    <property type="match status" value="1"/>
</dbReference>
<dbReference type="SUPFAM" id="SSF47384">
    <property type="entry name" value="Homodimeric domain of signal transducing histidine kinase"/>
    <property type="match status" value="1"/>
</dbReference>
<evidence type="ECO:0000313" key="10">
    <source>
        <dbReference type="EMBL" id="MBC8198828.1"/>
    </source>
</evidence>
<dbReference type="InterPro" id="IPR005467">
    <property type="entry name" value="His_kinase_dom"/>
</dbReference>
<feature type="modified residue" description="4-aspartylphosphate" evidence="4">
    <location>
        <position position="594"/>
    </location>
</feature>
<dbReference type="PRINTS" id="PR00344">
    <property type="entry name" value="BCTRLSENSOR"/>
</dbReference>
<feature type="domain" description="PAC" evidence="9">
    <location>
        <begin position="233"/>
        <end position="285"/>
    </location>
</feature>
<feature type="region of interest" description="Disordered" evidence="5">
    <location>
        <begin position="522"/>
        <end position="541"/>
    </location>
</feature>
<dbReference type="InterPro" id="IPR003661">
    <property type="entry name" value="HisK_dim/P_dom"/>
</dbReference>
<evidence type="ECO:0000259" key="9">
    <source>
        <dbReference type="PROSITE" id="PS50113"/>
    </source>
</evidence>
<feature type="domain" description="PAS" evidence="8">
    <location>
        <begin position="142"/>
        <end position="214"/>
    </location>
</feature>
<feature type="domain" description="Response regulatory" evidence="7">
    <location>
        <begin position="543"/>
        <end position="659"/>
    </location>
</feature>
<dbReference type="InterPro" id="IPR000700">
    <property type="entry name" value="PAS-assoc_C"/>
</dbReference>
<feature type="domain" description="Histidine kinase" evidence="6">
    <location>
        <begin position="298"/>
        <end position="522"/>
    </location>
</feature>
<dbReference type="Pfam" id="PF02518">
    <property type="entry name" value="HATPase_c"/>
    <property type="match status" value="1"/>
</dbReference>
<keyword evidence="3 4" id="KW-0597">Phosphoprotein</keyword>
<dbReference type="SUPFAM" id="SSF52172">
    <property type="entry name" value="CheY-like"/>
    <property type="match status" value="1"/>
</dbReference>
<evidence type="ECO:0000256" key="5">
    <source>
        <dbReference type="SAM" id="MobiDB-lite"/>
    </source>
</evidence>
<dbReference type="SMART" id="SM00448">
    <property type="entry name" value="REC"/>
    <property type="match status" value="1"/>
</dbReference>
<dbReference type="EMBL" id="JACNLL010000025">
    <property type="protein sequence ID" value="MBC8198828.1"/>
    <property type="molecule type" value="Genomic_DNA"/>
</dbReference>
<feature type="domain" description="PAS" evidence="8">
    <location>
        <begin position="21"/>
        <end position="77"/>
    </location>
</feature>
<reference evidence="10 11" key="1">
    <citation type="submission" date="2020-08" db="EMBL/GenBank/DDBJ databases">
        <title>Bridging the membrane lipid divide: bacteria of the FCB group superphylum have the potential to synthesize archaeal ether lipids.</title>
        <authorList>
            <person name="Villanueva L."/>
            <person name="Von Meijenfeldt F.A.B."/>
            <person name="Westbye A.B."/>
            <person name="Yadav S."/>
            <person name="Hopmans E.C."/>
            <person name="Dutilh B.E."/>
            <person name="Sinninghe Damste J.S."/>
        </authorList>
    </citation>
    <scope>NUCLEOTIDE SEQUENCE [LARGE SCALE GENOMIC DNA]</scope>
    <source>
        <strain evidence="10">NIOZ-UU82</strain>
    </source>
</reference>
<proteinExistence type="predicted"/>
<dbReference type="PROSITE" id="PS50112">
    <property type="entry name" value="PAS"/>
    <property type="match status" value="2"/>
</dbReference>
<dbReference type="InterPro" id="IPR036097">
    <property type="entry name" value="HisK_dim/P_sf"/>
</dbReference>
<dbReference type="Gene3D" id="1.10.287.130">
    <property type="match status" value="1"/>
</dbReference>
<evidence type="ECO:0000256" key="4">
    <source>
        <dbReference type="PROSITE-ProRule" id="PRU00169"/>
    </source>
</evidence>
<dbReference type="InterPro" id="IPR011006">
    <property type="entry name" value="CheY-like_superfamily"/>
</dbReference>
<dbReference type="SMART" id="SM00091">
    <property type="entry name" value="PAS"/>
    <property type="match status" value="2"/>
</dbReference>
<sequence length="663" mass="74331">MMAEKPTHEEINQKEILPKASLAQWQTTFDAINDAICLLDMNGKILRCNKAMESLLKKSSEEIIGGICWELVHGTDKPIKGCPIVRMKKTLCRETLILEVDDKWLNVAVDPVIDETGNLTSAVHIISDITRRKQAEEALRESEERLARAVEGISIPTFLIDSNHIVTHWNKACENLTGISAAEILGTRKAWSAFYAEERPVMADLIVDEASEKEIAKYYEGKYNKSILAEGAYECEAFFPDLGEKGKWLFFTAAPLRDQQGKIVGAIETFQDITERRSMEKQLRQSQKMEAIVALAGGIAHDFNNLLTVIIGNTQLALMNVIKDEFLRKKIEETKKAGERAASLTRQLLAFSRKQIIKPLVLDLNEEINEMEKMLKRTIGEDIEFLTVLEPELWKVYADSGQINQIIMNLVVNARDAMPQGGKLTIETANADLDENYFSEHGIKETPGHYVMLAVSDTGSGMDKETREHIFEPFFTTKEVGKGTGLGLSTVYGIVKQNNGFIWVYSEPGKGTTFKVYLPKMKGDEEPEEKEQTPVDEPGGSETVLIVEDDDSLRNLAQKALDQHGYRTLVAENGEEALKVGKEREGPIHLLLTDVVMPKMGGKEAADRLQPLYPQMKVIYMSGYTDNAIIHHGVLTSELNFLEKPFTPEGLARKVREVLKSEN</sequence>
<evidence type="ECO:0000256" key="1">
    <source>
        <dbReference type="ARBA" id="ARBA00000085"/>
    </source>
</evidence>
<dbReference type="EC" id="2.7.13.3" evidence="2"/>
<dbReference type="Gene3D" id="3.30.450.20">
    <property type="entry name" value="PAS domain"/>
    <property type="match status" value="2"/>
</dbReference>
<dbReference type="InterPro" id="IPR001789">
    <property type="entry name" value="Sig_transdc_resp-reg_receiver"/>
</dbReference>
<dbReference type="CDD" id="cd00130">
    <property type="entry name" value="PAS"/>
    <property type="match status" value="2"/>
</dbReference>
<name>A0A8J6N565_9BACT</name>
<dbReference type="AlphaFoldDB" id="A0A8J6N565"/>
<gene>
    <name evidence="10" type="ORF">H8E80_02100</name>
</gene>
<accession>A0A8J6N565</accession>
<dbReference type="Proteomes" id="UP000603545">
    <property type="component" value="Unassembled WGS sequence"/>
</dbReference>
<comment type="caution">
    <text evidence="10">The sequence shown here is derived from an EMBL/GenBank/DDBJ whole genome shotgun (WGS) entry which is preliminary data.</text>
</comment>
<feature type="domain" description="PAC" evidence="9">
    <location>
        <begin position="85"/>
        <end position="141"/>
    </location>
</feature>
<evidence type="ECO:0000256" key="2">
    <source>
        <dbReference type="ARBA" id="ARBA00012438"/>
    </source>
</evidence>
<comment type="catalytic activity">
    <reaction evidence="1">
        <text>ATP + protein L-histidine = ADP + protein N-phospho-L-histidine.</text>
        <dbReference type="EC" id="2.7.13.3"/>
    </reaction>
</comment>
<dbReference type="PROSITE" id="PS50109">
    <property type="entry name" value="HIS_KIN"/>
    <property type="match status" value="1"/>
</dbReference>
<evidence type="ECO:0000259" key="6">
    <source>
        <dbReference type="PROSITE" id="PS50109"/>
    </source>
</evidence>
<dbReference type="PROSITE" id="PS50113">
    <property type="entry name" value="PAC"/>
    <property type="match status" value="2"/>
</dbReference>
<dbReference type="Pfam" id="PF13426">
    <property type="entry name" value="PAS_9"/>
    <property type="match status" value="2"/>
</dbReference>
<dbReference type="Pfam" id="PF00512">
    <property type="entry name" value="HisKA"/>
    <property type="match status" value="1"/>
</dbReference>
<dbReference type="InterPro" id="IPR000014">
    <property type="entry name" value="PAS"/>
</dbReference>
<dbReference type="Gene3D" id="3.40.50.2300">
    <property type="match status" value="1"/>
</dbReference>
<dbReference type="Pfam" id="PF00072">
    <property type="entry name" value="Response_reg"/>
    <property type="match status" value="1"/>
</dbReference>
<dbReference type="PROSITE" id="PS50110">
    <property type="entry name" value="RESPONSE_REGULATORY"/>
    <property type="match status" value="1"/>
</dbReference>
<dbReference type="PANTHER" id="PTHR43065:SF42">
    <property type="entry name" value="TWO-COMPONENT SENSOR PPRA"/>
    <property type="match status" value="1"/>
</dbReference>
<dbReference type="SMART" id="SM00387">
    <property type="entry name" value="HATPase_c"/>
    <property type="match status" value="1"/>
</dbReference>
<evidence type="ECO:0000259" key="8">
    <source>
        <dbReference type="PROSITE" id="PS50112"/>
    </source>
</evidence>
<dbReference type="Gene3D" id="3.30.565.10">
    <property type="entry name" value="Histidine kinase-like ATPase, C-terminal domain"/>
    <property type="match status" value="1"/>
</dbReference>
<dbReference type="SUPFAM" id="SSF55874">
    <property type="entry name" value="ATPase domain of HSP90 chaperone/DNA topoisomerase II/histidine kinase"/>
    <property type="match status" value="1"/>
</dbReference>
<dbReference type="InterPro" id="IPR035965">
    <property type="entry name" value="PAS-like_dom_sf"/>
</dbReference>
<dbReference type="GO" id="GO:0000155">
    <property type="term" value="F:phosphorelay sensor kinase activity"/>
    <property type="evidence" value="ECO:0007669"/>
    <property type="project" value="InterPro"/>
</dbReference>
<organism evidence="10 11">
    <name type="scientific">Candidatus Desulfaltia bathyphila</name>
    <dbReference type="NCBI Taxonomy" id="2841697"/>
    <lineage>
        <taxon>Bacteria</taxon>
        <taxon>Pseudomonadati</taxon>
        <taxon>Thermodesulfobacteriota</taxon>
        <taxon>Desulfobacteria</taxon>
        <taxon>Desulfobacterales</taxon>
        <taxon>Desulfobacterales incertae sedis</taxon>
        <taxon>Candidatus Desulfaltia</taxon>
    </lineage>
</organism>
<dbReference type="CDD" id="cd00082">
    <property type="entry name" value="HisKA"/>
    <property type="match status" value="1"/>
</dbReference>
<dbReference type="NCBIfam" id="TIGR00229">
    <property type="entry name" value="sensory_box"/>
    <property type="match status" value="2"/>
</dbReference>
<evidence type="ECO:0000256" key="3">
    <source>
        <dbReference type="ARBA" id="ARBA00022553"/>
    </source>
</evidence>
<dbReference type="SUPFAM" id="SSF55785">
    <property type="entry name" value="PYP-like sensor domain (PAS domain)"/>
    <property type="match status" value="2"/>
</dbReference>
<evidence type="ECO:0000259" key="7">
    <source>
        <dbReference type="PROSITE" id="PS50110"/>
    </source>
</evidence>
<dbReference type="InterPro" id="IPR036890">
    <property type="entry name" value="HATPase_C_sf"/>
</dbReference>
<dbReference type="PANTHER" id="PTHR43065">
    <property type="entry name" value="SENSOR HISTIDINE KINASE"/>
    <property type="match status" value="1"/>
</dbReference>
<dbReference type="InterPro" id="IPR003594">
    <property type="entry name" value="HATPase_dom"/>
</dbReference>
<dbReference type="InterPro" id="IPR004358">
    <property type="entry name" value="Sig_transdc_His_kin-like_C"/>
</dbReference>
<evidence type="ECO:0000313" key="11">
    <source>
        <dbReference type="Proteomes" id="UP000603545"/>
    </source>
</evidence>